<dbReference type="PANTHER" id="PTHR12308">
    <property type="entry name" value="ANOCTAMIN"/>
    <property type="match status" value="1"/>
</dbReference>
<feature type="transmembrane region" description="Helical" evidence="5">
    <location>
        <begin position="436"/>
        <end position="457"/>
    </location>
</feature>
<gene>
    <name evidence="8" type="ORF">E0L32_001472</name>
    <name evidence="9" type="ORF">E0L32_001727</name>
</gene>
<dbReference type="Pfam" id="PF04547">
    <property type="entry name" value="Anoctamin"/>
    <property type="match status" value="1"/>
</dbReference>
<dbReference type="GO" id="GO:0005254">
    <property type="term" value="F:chloride channel activity"/>
    <property type="evidence" value="ECO:0007669"/>
    <property type="project" value="TreeGrafter"/>
</dbReference>
<sequence length="697" mass="79885">MRATPLSVREARLTRYTHSVDYVVHYEIPPNNRAEAEAAFVQLIENLANAGFATEVRHGDKTSLLVFLKIASDKLLHQQVYRYRLQDWLYGVRNSAPNKDLSQYFHDEPISDAERLRLAYLLITKPKNEGGAGITPRNGQWRYVKSVFPLHDHKFNRTWLKQWSTKYLLDASDINDIRDRFGEKVAFYFAFLQSYFQFLVFPAAFGLGAWLLLGQFSWVYGITNCLWTVVFFEYWKRKEVDLAVQWGVRGVSKIQLPRSEFQFEREAQDPVTGEIVRLYSPFKRLQKQLLQIPFAIACLVLLGSLIASCFSIEIFLAEVYDGPFKQYLVFLPTVLLTVFMPVLTTILTSLAETLTHLENYETQDAHQASFVQKIFVLNFITSYLPIFLTAFVYVPFGKVLVPYLDIFRVTAQRFVKGTKIETEDFEIDPHRLTQQMIYLTVTAQIVNFLLELVLPYVKRKVFKAVKDVQEDTNGNAAHAKDHPEEAAFLERVRNEAELDVYDVTIDYREMVVQFGYLSLFSVIWPLAGCSFLINNWVEARGDAMKIAISSQRPVPWRGDSIGPWLNSLGFLSWLGSITTSALVFLFRKDPYGPDGFPWNVRVWALLLSILFAEHLYLVVQIVVRSAIDKMDSPGLQKERAQRFALRKQLLAETLGEAESEKASGPSVVSGAEKITREVLEEEARQASIKGHGAPEEL</sequence>
<comment type="caution">
    <text evidence="8">The sequence shown here is derived from an EMBL/GenBank/DDBJ whole genome shotgun (WGS) entry which is preliminary data.</text>
</comment>
<evidence type="ECO:0000259" key="7">
    <source>
        <dbReference type="Pfam" id="PF20877"/>
    </source>
</evidence>
<evidence type="ECO:0000256" key="4">
    <source>
        <dbReference type="ARBA" id="ARBA00023136"/>
    </source>
</evidence>
<protein>
    <recommendedName>
        <fullName evidence="11">Plasma membrane channel protein</fullName>
    </recommendedName>
</protein>
<feature type="transmembrane region" description="Helical" evidence="5">
    <location>
        <begin position="185"/>
        <end position="212"/>
    </location>
</feature>
<dbReference type="GO" id="GO:0032541">
    <property type="term" value="C:cortical endoplasmic reticulum"/>
    <property type="evidence" value="ECO:0007669"/>
    <property type="project" value="TreeGrafter"/>
</dbReference>
<dbReference type="EMBL" id="SKBQ01000006">
    <property type="protein sequence ID" value="TPX09012.1"/>
    <property type="molecule type" value="Genomic_DNA"/>
</dbReference>
<keyword evidence="2 5" id="KW-0812">Transmembrane</keyword>
<feature type="transmembrane region" description="Helical" evidence="5">
    <location>
        <begin position="329"/>
        <end position="354"/>
    </location>
</feature>
<dbReference type="InParanoid" id="A0A507AIG5"/>
<feature type="transmembrane region" description="Helical" evidence="5">
    <location>
        <begin position="292"/>
        <end position="317"/>
    </location>
</feature>
<organism evidence="8 10">
    <name type="scientific">Thyridium curvatum</name>
    <dbReference type="NCBI Taxonomy" id="1093900"/>
    <lineage>
        <taxon>Eukaryota</taxon>
        <taxon>Fungi</taxon>
        <taxon>Dikarya</taxon>
        <taxon>Ascomycota</taxon>
        <taxon>Pezizomycotina</taxon>
        <taxon>Sordariomycetes</taxon>
        <taxon>Sordariomycetidae</taxon>
        <taxon>Thyridiales</taxon>
        <taxon>Thyridiaceae</taxon>
        <taxon>Thyridium</taxon>
    </lineage>
</organism>
<evidence type="ECO:0000313" key="10">
    <source>
        <dbReference type="Proteomes" id="UP000319257"/>
    </source>
</evidence>
<feature type="transmembrane region" description="Helical" evidence="5">
    <location>
        <begin position="598"/>
        <end position="619"/>
    </location>
</feature>
<evidence type="ECO:0008006" key="11">
    <source>
        <dbReference type="Google" id="ProtNLM"/>
    </source>
</evidence>
<feature type="transmembrane region" description="Helical" evidence="5">
    <location>
        <begin position="375"/>
        <end position="396"/>
    </location>
</feature>
<evidence type="ECO:0000313" key="9">
    <source>
        <dbReference type="EMBL" id="TPX09267.1"/>
    </source>
</evidence>
<dbReference type="AlphaFoldDB" id="A0A507AIG5"/>
<evidence type="ECO:0000256" key="5">
    <source>
        <dbReference type="SAM" id="Phobius"/>
    </source>
</evidence>
<dbReference type="STRING" id="1093900.A0A507AIG5"/>
<dbReference type="OrthoDB" id="296386at2759"/>
<feature type="domain" description="Anoctamin transmembrane" evidence="6">
    <location>
        <begin position="177"/>
        <end position="641"/>
    </location>
</feature>
<accession>A0A507AIG5</accession>
<dbReference type="InterPro" id="IPR007632">
    <property type="entry name" value="Anoctamin"/>
</dbReference>
<dbReference type="Proteomes" id="UP000319257">
    <property type="component" value="Unassembled WGS sequence"/>
</dbReference>
<feature type="transmembrane region" description="Helical" evidence="5">
    <location>
        <begin position="218"/>
        <end position="235"/>
    </location>
</feature>
<evidence type="ECO:0000313" key="8">
    <source>
        <dbReference type="EMBL" id="TPX09012.1"/>
    </source>
</evidence>
<keyword evidence="4 5" id="KW-0472">Membrane</keyword>
<keyword evidence="3 5" id="KW-1133">Transmembrane helix</keyword>
<dbReference type="GeneID" id="41968919"/>
<dbReference type="RefSeq" id="XP_030990723.1">
    <property type="nucleotide sequence ID" value="XM_031135554.1"/>
</dbReference>
<feature type="transmembrane region" description="Helical" evidence="5">
    <location>
        <begin position="564"/>
        <end position="586"/>
    </location>
</feature>
<dbReference type="InterPro" id="IPR049456">
    <property type="entry name" value="Anoctamin_N_fung"/>
</dbReference>
<evidence type="ECO:0000259" key="6">
    <source>
        <dbReference type="Pfam" id="PF04547"/>
    </source>
</evidence>
<comment type="subcellular location">
    <subcellularLocation>
        <location evidence="1">Membrane</location>
        <topology evidence="1">Multi-pass membrane protein</topology>
    </subcellularLocation>
</comment>
<dbReference type="Pfam" id="PF20877">
    <property type="entry name" value="Anoctamin_N"/>
    <property type="match status" value="1"/>
</dbReference>
<evidence type="ECO:0000256" key="3">
    <source>
        <dbReference type="ARBA" id="ARBA00022989"/>
    </source>
</evidence>
<dbReference type="EMBL" id="SKBQ01000006">
    <property type="protein sequence ID" value="TPX09267.1"/>
    <property type="molecule type" value="Genomic_DNA"/>
</dbReference>
<evidence type="ECO:0000256" key="1">
    <source>
        <dbReference type="ARBA" id="ARBA00004141"/>
    </source>
</evidence>
<keyword evidence="10" id="KW-1185">Reference proteome</keyword>
<dbReference type="PANTHER" id="PTHR12308:SF73">
    <property type="entry name" value="ANOCTAMIN"/>
    <property type="match status" value="1"/>
</dbReference>
<reference evidence="8 10" key="1">
    <citation type="submission" date="2019-06" db="EMBL/GenBank/DDBJ databases">
        <title>Draft genome sequence of the filamentous fungus Phialemoniopsis curvata isolated from diesel fuel.</title>
        <authorList>
            <person name="Varaljay V.A."/>
            <person name="Lyon W.J."/>
            <person name="Crouch A.L."/>
            <person name="Drake C.E."/>
            <person name="Hollomon J.M."/>
            <person name="Nadeau L.J."/>
            <person name="Nunn H.S."/>
            <person name="Stevenson B.S."/>
            <person name="Bojanowski C.L."/>
            <person name="Crookes-Goodson W.J."/>
        </authorList>
    </citation>
    <scope>NUCLEOTIDE SEQUENCE [LARGE SCALE GENOMIC DNA]</scope>
    <source>
        <strain evidence="8 10">D216</strain>
    </source>
</reference>
<dbReference type="InterPro" id="IPR049452">
    <property type="entry name" value="Anoctamin_TM"/>
</dbReference>
<name>A0A507AIG5_9PEZI</name>
<proteinExistence type="predicted"/>
<dbReference type="GO" id="GO:0016020">
    <property type="term" value="C:membrane"/>
    <property type="evidence" value="ECO:0007669"/>
    <property type="project" value="UniProtKB-SubCell"/>
</dbReference>
<feature type="domain" description="Anoctamin alpha-beta plait" evidence="7">
    <location>
        <begin position="20"/>
        <end position="144"/>
    </location>
</feature>
<evidence type="ECO:0000256" key="2">
    <source>
        <dbReference type="ARBA" id="ARBA00022692"/>
    </source>
</evidence>